<keyword evidence="1" id="KW-1133">Transmembrane helix</keyword>
<dbReference type="SMART" id="SM00014">
    <property type="entry name" value="acidPPc"/>
    <property type="match status" value="1"/>
</dbReference>
<organism evidence="3 4">
    <name type="scientific">Blastococcus aurantiacus</name>
    <dbReference type="NCBI Taxonomy" id="1550231"/>
    <lineage>
        <taxon>Bacteria</taxon>
        <taxon>Bacillati</taxon>
        <taxon>Actinomycetota</taxon>
        <taxon>Actinomycetes</taxon>
        <taxon>Geodermatophilales</taxon>
        <taxon>Geodermatophilaceae</taxon>
        <taxon>Blastococcus</taxon>
    </lineage>
</organism>
<dbReference type="PANTHER" id="PTHR14969">
    <property type="entry name" value="SPHINGOSINE-1-PHOSPHATE PHOSPHOHYDROLASE"/>
    <property type="match status" value="1"/>
</dbReference>
<evidence type="ECO:0000313" key="4">
    <source>
        <dbReference type="Proteomes" id="UP000199406"/>
    </source>
</evidence>
<dbReference type="Pfam" id="PF01569">
    <property type="entry name" value="PAP2"/>
    <property type="match status" value="1"/>
</dbReference>
<dbReference type="SUPFAM" id="SSF48317">
    <property type="entry name" value="Acid phosphatase/Vanadium-dependent haloperoxidase"/>
    <property type="match status" value="1"/>
</dbReference>
<evidence type="ECO:0000313" key="3">
    <source>
        <dbReference type="EMBL" id="SDF51816.1"/>
    </source>
</evidence>
<keyword evidence="1" id="KW-0472">Membrane</keyword>
<dbReference type="AlphaFoldDB" id="A0A1G7LR01"/>
<feature type="transmembrane region" description="Helical" evidence="1">
    <location>
        <begin position="203"/>
        <end position="222"/>
    </location>
</feature>
<dbReference type="PANTHER" id="PTHR14969:SF13">
    <property type="entry name" value="AT30094P"/>
    <property type="match status" value="1"/>
</dbReference>
<dbReference type="RefSeq" id="WP_255362366.1">
    <property type="nucleotide sequence ID" value="NZ_FNBT01000004.1"/>
</dbReference>
<dbReference type="STRING" id="1550231.SAMN05660662_2457"/>
<feature type="transmembrane region" description="Helical" evidence="1">
    <location>
        <begin position="172"/>
        <end position="191"/>
    </location>
</feature>
<dbReference type="Gene3D" id="1.20.144.10">
    <property type="entry name" value="Phosphatidic acid phosphatase type 2/haloperoxidase"/>
    <property type="match status" value="1"/>
</dbReference>
<dbReference type="InterPro" id="IPR036938">
    <property type="entry name" value="PAP2/HPO_sf"/>
</dbReference>
<dbReference type="CDD" id="cd03392">
    <property type="entry name" value="PAP2_like_2"/>
    <property type="match status" value="1"/>
</dbReference>
<accession>A0A1G7LR01</accession>
<dbReference type="EMBL" id="FNBT01000004">
    <property type="protein sequence ID" value="SDF51816.1"/>
    <property type="molecule type" value="Genomic_DNA"/>
</dbReference>
<keyword evidence="4" id="KW-1185">Reference proteome</keyword>
<evidence type="ECO:0000256" key="1">
    <source>
        <dbReference type="SAM" id="Phobius"/>
    </source>
</evidence>
<protein>
    <submittedName>
        <fullName evidence="3">Undecaprenyl-diphosphatase</fullName>
    </submittedName>
</protein>
<evidence type="ECO:0000259" key="2">
    <source>
        <dbReference type="SMART" id="SM00014"/>
    </source>
</evidence>
<proteinExistence type="predicted"/>
<feature type="transmembrane region" description="Helical" evidence="1">
    <location>
        <begin position="64"/>
        <end position="94"/>
    </location>
</feature>
<reference evidence="4" key="1">
    <citation type="submission" date="2016-10" db="EMBL/GenBank/DDBJ databases">
        <authorList>
            <person name="Varghese N."/>
            <person name="Submissions S."/>
        </authorList>
    </citation>
    <scope>NUCLEOTIDE SEQUENCE [LARGE SCALE GENOMIC DNA]</scope>
    <source>
        <strain evidence="4">DSM 44268</strain>
    </source>
</reference>
<sequence>MSAPTDARPAAPGTRALGRPLAVVALCAAVLALLGAGVRADTGPLLDLDTRVSEALYAGDDRPAALTVLLEVLTAPGLSLVRYVLAVPVLIWLVRRRAWRTVLWVVVAAVFVRHVTSALKESFGRVRPAFEDGGADYGSLSFPSGHSSGIATLVTVGLVLAWPLLAPGARRLWAVLGVLAVLLVGLTRMWLGVHYLSDVLAGWALGVGWTVLTAVVLGVLPLRGRELR</sequence>
<dbReference type="InterPro" id="IPR000326">
    <property type="entry name" value="PAP2/HPO"/>
</dbReference>
<feature type="transmembrane region" description="Helical" evidence="1">
    <location>
        <begin position="101"/>
        <end position="119"/>
    </location>
</feature>
<name>A0A1G7LR01_9ACTN</name>
<feature type="transmembrane region" description="Helical" evidence="1">
    <location>
        <begin position="146"/>
        <end position="165"/>
    </location>
</feature>
<dbReference type="Proteomes" id="UP000199406">
    <property type="component" value="Unassembled WGS sequence"/>
</dbReference>
<keyword evidence="1" id="KW-0812">Transmembrane</keyword>
<feature type="domain" description="Phosphatidic acid phosphatase type 2/haloperoxidase" evidence="2">
    <location>
        <begin position="102"/>
        <end position="214"/>
    </location>
</feature>
<gene>
    <name evidence="3" type="ORF">SAMN05660662_2457</name>
</gene>